<dbReference type="Pfam" id="PF01791">
    <property type="entry name" value="DeoC"/>
    <property type="match status" value="1"/>
</dbReference>
<dbReference type="PIRSF" id="PIRSF001357">
    <property type="entry name" value="DeoC"/>
    <property type="match status" value="1"/>
</dbReference>
<dbReference type="Proteomes" id="UP001596414">
    <property type="component" value="Unassembled WGS sequence"/>
</dbReference>
<dbReference type="NCBIfam" id="TIGR00126">
    <property type="entry name" value="deoC"/>
    <property type="match status" value="1"/>
</dbReference>
<evidence type="ECO:0000256" key="5">
    <source>
        <dbReference type="ARBA" id="ARBA00048791"/>
    </source>
</evidence>
<proteinExistence type="inferred from homology"/>
<dbReference type="EMBL" id="JBHSZQ010000047">
    <property type="protein sequence ID" value="MFC7126727.1"/>
    <property type="molecule type" value="Genomic_DNA"/>
</dbReference>
<organism evidence="7 8">
    <name type="scientific">Halovenus rubra</name>
    <dbReference type="NCBI Taxonomy" id="869890"/>
    <lineage>
        <taxon>Archaea</taxon>
        <taxon>Methanobacteriati</taxon>
        <taxon>Methanobacteriota</taxon>
        <taxon>Stenosarchaea group</taxon>
        <taxon>Halobacteria</taxon>
        <taxon>Halobacteriales</taxon>
        <taxon>Haloarculaceae</taxon>
        <taxon>Halovenus</taxon>
    </lineage>
</organism>
<dbReference type="GO" id="GO:0005737">
    <property type="term" value="C:cytoplasm"/>
    <property type="evidence" value="ECO:0007669"/>
    <property type="project" value="UniProtKB-SubCell"/>
</dbReference>
<dbReference type="PANTHER" id="PTHR10889:SF1">
    <property type="entry name" value="DEOXYRIBOSE-PHOSPHATE ALDOLASE"/>
    <property type="match status" value="1"/>
</dbReference>
<comment type="caution">
    <text evidence="7">The sequence shown here is derived from an EMBL/GenBank/DDBJ whole genome shotgun (WGS) entry which is preliminary data.</text>
</comment>
<feature type="active site" description="Proton donor/acceptor" evidence="6">
    <location>
        <position position="173"/>
    </location>
</feature>
<evidence type="ECO:0000256" key="1">
    <source>
        <dbReference type="ARBA" id="ARBA00010936"/>
    </source>
</evidence>
<dbReference type="PANTHER" id="PTHR10889">
    <property type="entry name" value="DEOXYRIBOSE-PHOSPHATE ALDOLASE"/>
    <property type="match status" value="1"/>
</dbReference>
<evidence type="ECO:0000313" key="8">
    <source>
        <dbReference type="Proteomes" id="UP001596414"/>
    </source>
</evidence>
<dbReference type="HAMAP" id="MF_00114">
    <property type="entry name" value="DeoC_type1"/>
    <property type="match status" value="1"/>
</dbReference>
<dbReference type="GO" id="GO:0009264">
    <property type="term" value="P:deoxyribonucleotide catabolic process"/>
    <property type="evidence" value="ECO:0007669"/>
    <property type="project" value="UniProtKB-UniRule"/>
</dbReference>
<feature type="active site" description="Schiff-base intermediate with acetaldehyde" evidence="6">
    <location>
        <position position="148"/>
    </location>
</feature>
<accession>A0ABD5X6Y3</accession>
<comment type="function">
    <text evidence="6">Catalyzes a reversible aldol reaction between acetaldehyde and D-glyceraldehyde 3-phosphate to generate 2-deoxy-D-ribose 5-phosphate.</text>
</comment>
<comment type="similarity">
    <text evidence="1 6">Belongs to the DeoC/FbaB aldolase family. DeoC type 1 subfamily.</text>
</comment>
<feature type="active site" description="Proton donor/acceptor" evidence="6">
    <location>
        <position position="87"/>
    </location>
</feature>
<evidence type="ECO:0000256" key="4">
    <source>
        <dbReference type="ARBA" id="ARBA00023270"/>
    </source>
</evidence>
<dbReference type="Gene3D" id="3.20.20.70">
    <property type="entry name" value="Aldolase class I"/>
    <property type="match status" value="1"/>
</dbReference>
<comment type="subcellular location">
    <subcellularLocation>
        <location evidence="6">Cytoplasm</location>
    </subcellularLocation>
</comment>
<name>A0ABD5X6Y3_9EURY</name>
<gene>
    <name evidence="6 7" type="primary">deoC</name>
    <name evidence="7" type="ORF">ACFQJ7_11945</name>
</gene>
<keyword evidence="3 6" id="KW-0456">Lyase</keyword>
<protein>
    <recommendedName>
        <fullName evidence="6">Deoxyribose-phosphate aldolase</fullName>
        <shortName evidence="6">DERA</shortName>
        <ecNumber evidence="6">4.1.2.4</ecNumber>
    </recommendedName>
    <alternativeName>
        <fullName evidence="6">2-deoxy-D-ribose 5-phosphate aldolase</fullName>
    </alternativeName>
    <alternativeName>
        <fullName evidence="6">Phosphodeoxyriboaldolase</fullName>
        <shortName evidence="6">Deoxyriboaldolase</shortName>
    </alternativeName>
</protein>
<sequence>MEAIADKIEHTVLGPETTWTDVKTVLEEASQYEMRACIPPCYLEQANEYEPSVDLTTVVGFPHGQHLTETKCQEASHAWAAGAAEIDVVANIGYIKSGHFDTLKSELGEVVAAVPVPVKVILEAPLLTDEELKNASRVAAEADVDYLKTATGFSEGGATVHDVELMSRHKPVKASGGVGSWSFAKELFNAGATRIGASSGVAIVEGYREKHRD</sequence>
<dbReference type="RefSeq" id="WP_267637459.1">
    <property type="nucleotide sequence ID" value="NZ_JAODIY010000009.1"/>
</dbReference>
<dbReference type="GO" id="GO:0006018">
    <property type="term" value="P:2-deoxyribose 1-phosphate catabolic process"/>
    <property type="evidence" value="ECO:0007669"/>
    <property type="project" value="UniProtKB-UniRule"/>
</dbReference>
<dbReference type="SUPFAM" id="SSF51569">
    <property type="entry name" value="Aldolase"/>
    <property type="match status" value="1"/>
</dbReference>
<evidence type="ECO:0000313" key="7">
    <source>
        <dbReference type="EMBL" id="MFC7126727.1"/>
    </source>
</evidence>
<dbReference type="InterPro" id="IPR013785">
    <property type="entry name" value="Aldolase_TIM"/>
</dbReference>
<dbReference type="SMART" id="SM01133">
    <property type="entry name" value="DeoC"/>
    <property type="match status" value="1"/>
</dbReference>
<comment type="pathway">
    <text evidence="6">Carbohydrate degradation; 2-deoxy-D-ribose 1-phosphate degradation; D-glyceraldehyde 3-phosphate and acetaldehyde from 2-deoxy-alpha-D-ribose 1-phosphate: step 2/2.</text>
</comment>
<dbReference type="AlphaFoldDB" id="A0ABD5X6Y3"/>
<evidence type="ECO:0000256" key="3">
    <source>
        <dbReference type="ARBA" id="ARBA00023239"/>
    </source>
</evidence>
<dbReference type="FunFam" id="3.20.20.70:FF:000044">
    <property type="entry name" value="Deoxyribose-phosphate aldolase"/>
    <property type="match status" value="1"/>
</dbReference>
<dbReference type="InterPro" id="IPR011343">
    <property type="entry name" value="DeoC"/>
</dbReference>
<keyword evidence="4 6" id="KW-0704">Schiff base</keyword>
<dbReference type="InterPro" id="IPR028581">
    <property type="entry name" value="DeoC_typeI"/>
</dbReference>
<dbReference type="EC" id="4.1.2.4" evidence="6"/>
<comment type="catalytic activity">
    <reaction evidence="5 6">
        <text>2-deoxy-D-ribose 5-phosphate = D-glyceraldehyde 3-phosphate + acetaldehyde</text>
        <dbReference type="Rhea" id="RHEA:12821"/>
        <dbReference type="ChEBI" id="CHEBI:15343"/>
        <dbReference type="ChEBI" id="CHEBI:59776"/>
        <dbReference type="ChEBI" id="CHEBI:62877"/>
        <dbReference type="EC" id="4.1.2.4"/>
    </reaction>
</comment>
<keyword evidence="2 6" id="KW-0963">Cytoplasm</keyword>
<reference evidence="7 8" key="1">
    <citation type="journal article" date="2014" name="Int. J. Syst. Evol. Microbiol.">
        <title>Complete genome sequence of Corynebacterium casei LMG S-19264T (=DSM 44701T), isolated from a smear-ripened cheese.</title>
        <authorList>
            <consortium name="US DOE Joint Genome Institute (JGI-PGF)"/>
            <person name="Walter F."/>
            <person name="Albersmeier A."/>
            <person name="Kalinowski J."/>
            <person name="Ruckert C."/>
        </authorList>
    </citation>
    <scope>NUCLEOTIDE SEQUENCE [LARGE SCALE GENOMIC DNA]</scope>
    <source>
        <strain evidence="7 8">CGMCC 4.7215</strain>
    </source>
</reference>
<dbReference type="InterPro" id="IPR002915">
    <property type="entry name" value="DeoC/FbaB/LacD_aldolase"/>
</dbReference>
<evidence type="ECO:0000256" key="6">
    <source>
        <dbReference type="HAMAP-Rule" id="MF_00114"/>
    </source>
</evidence>
<dbReference type="GO" id="GO:0004139">
    <property type="term" value="F:deoxyribose-phosphate aldolase activity"/>
    <property type="evidence" value="ECO:0007669"/>
    <property type="project" value="UniProtKB-UniRule"/>
</dbReference>
<evidence type="ECO:0000256" key="2">
    <source>
        <dbReference type="ARBA" id="ARBA00022490"/>
    </source>
</evidence>